<proteinExistence type="predicted"/>
<dbReference type="Gene3D" id="3.40.1490.10">
    <property type="entry name" value="Bit1"/>
    <property type="match status" value="1"/>
</dbReference>
<organism evidence="1 2">
    <name type="scientific">Actinokineospora fastidiosa</name>
    <dbReference type="NCBI Taxonomy" id="1816"/>
    <lineage>
        <taxon>Bacteria</taxon>
        <taxon>Bacillati</taxon>
        <taxon>Actinomycetota</taxon>
        <taxon>Actinomycetes</taxon>
        <taxon>Pseudonocardiales</taxon>
        <taxon>Pseudonocardiaceae</taxon>
        <taxon>Actinokineospora</taxon>
    </lineage>
</organism>
<dbReference type="EMBL" id="BMRB01000003">
    <property type="protein sequence ID" value="GGS43444.1"/>
    <property type="molecule type" value="Genomic_DNA"/>
</dbReference>
<dbReference type="SUPFAM" id="SSF102462">
    <property type="entry name" value="Peptidyl-tRNA hydrolase II"/>
    <property type="match status" value="1"/>
</dbReference>
<sequence length="228" mass="24414">MSVLSGLFDRDGAEPSVVRAMPVILRVERDLPGRTPLLEAAAAAAVAVCLDERAQEGGEWHPLVSAWIDGRIRKVSRRARGAHWHAVQDLPGVTVSVDGASARALLPWPVDETPKTVSRLQISGTELPMDEPGPVADGVPVLWVNPTVEMTVGKLAAQVGHGSMLLAAMAEADGVDLSKWDCHCAVRLSRPGEWNPDVSWERDRAVAVRDAGFTEVEPGTVTVVAQWG</sequence>
<accession>A0A918GKM7</accession>
<evidence type="ECO:0000313" key="1">
    <source>
        <dbReference type="EMBL" id="GGS43444.1"/>
    </source>
</evidence>
<reference evidence="1" key="2">
    <citation type="submission" date="2020-09" db="EMBL/GenBank/DDBJ databases">
        <authorList>
            <person name="Sun Q."/>
            <person name="Ohkuma M."/>
        </authorList>
    </citation>
    <scope>NUCLEOTIDE SEQUENCE</scope>
    <source>
        <strain evidence="1">JCM 3276</strain>
    </source>
</reference>
<keyword evidence="2" id="KW-1185">Reference proteome</keyword>
<comment type="caution">
    <text evidence="1">The sequence shown here is derived from an EMBL/GenBank/DDBJ whole genome shotgun (WGS) entry which is preliminary data.</text>
</comment>
<evidence type="ECO:0000313" key="2">
    <source>
        <dbReference type="Proteomes" id="UP000660680"/>
    </source>
</evidence>
<dbReference type="Proteomes" id="UP000660680">
    <property type="component" value="Unassembled WGS sequence"/>
</dbReference>
<protein>
    <submittedName>
        <fullName evidence="1">Uncharacterized protein</fullName>
    </submittedName>
</protein>
<dbReference type="AlphaFoldDB" id="A0A918GKM7"/>
<gene>
    <name evidence="1" type="ORF">GCM10010171_43200</name>
</gene>
<reference evidence="1" key="1">
    <citation type="journal article" date="2014" name="Int. J. Syst. Evol. Microbiol.">
        <title>Complete genome sequence of Corynebacterium casei LMG S-19264T (=DSM 44701T), isolated from a smear-ripened cheese.</title>
        <authorList>
            <consortium name="US DOE Joint Genome Institute (JGI-PGF)"/>
            <person name="Walter F."/>
            <person name="Albersmeier A."/>
            <person name="Kalinowski J."/>
            <person name="Ruckert C."/>
        </authorList>
    </citation>
    <scope>NUCLEOTIDE SEQUENCE</scope>
    <source>
        <strain evidence="1">JCM 3276</strain>
    </source>
</reference>
<name>A0A918GKM7_9PSEU</name>
<dbReference type="InterPro" id="IPR023476">
    <property type="entry name" value="Pep_tRNA_hydro_II_dom_sf"/>
</dbReference>